<proteinExistence type="predicted"/>
<reference evidence="1" key="1">
    <citation type="journal article" date="2019" name="Plant J.">
        <title>Chlorella vulgaris genome assembly and annotation reveals the molecular basis for metabolic acclimation to high light conditions.</title>
        <authorList>
            <person name="Cecchin M."/>
            <person name="Marcolungo L."/>
            <person name="Rossato M."/>
            <person name="Girolomoni L."/>
            <person name="Cosentino E."/>
            <person name="Cuine S."/>
            <person name="Li-Beisson Y."/>
            <person name="Delledonne M."/>
            <person name="Ballottari M."/>
        </authorList>
    </citation>
    <scope>NUCLEOTIDE SEQUENCE</scope>
    <source>
        <strain evidence="1">211/11P</strain>
    </source>
</reference>
<accession>A0A9D4THD2</accession>
<sequence>MQMQRPRLPASTASAAAAASLAPLLPAGGEEAPCEATLQAAQPPIACLTSTSLSSLPSGFNLDSDSSGVLFEFESGCFAEALPPTPRLAVLGVQASSAQPGTPPKLAAGFENRKPPTALERLKQAQRRISRTSGSLVTAREASSAEACRSTNALVALKRRRLSAWGMYPAPPIC</sequence>
<dbReference type="AlphaFoldDB" id="A0A9D4THD2"/>
<comment type="caution">
    <text evidence="1">The sequence shown here is derived from an EMBL/GenBank/DDBJ whole genome shotgun (WGS) entry which is preliminary data.</text>
</comment>
<keyword evidence="2" id="KW-1185">Reference proteome</keyword>
<dbReference type="EMBL" id="SIDB01000011">
    <property type="protein sequence ID" value="KAI3425756.1"/>
    <property type="molecule type" value="Genomic_DNA"/>
</dbReference>
<name>A0A9D4THD2_CHLVU</name>
<dbReference type="Proteomes" id="UP001055712">
    <property type="component" value="Unassembled WGS sequence"/>
</dbReference>
<protein>
    <submittedName>
        <fullName evidence="1">Uncharacterized protein</fullName>
    </submittedName>
</protein>
<evidence type="ECO:0000313" key="1">
    <source>
        <dbReference type="EMBL" id="KAI3425756.1"/>
    </source>
</evidence>
<evidence type="ECO:0000313" key="2">
    <source>
        <dbReference type="Proteomes" id="UP001055712"/>
    </source>
</evidence>
<reference evidence="1" key="2">
    <citation type="submission" date="2020-11" db="EMBL/GenBank/DDBJ databases">
        <authorList>
            <person name="Cecchin M."/>
            <person name="Marcolungo L."/>
            <person name="Rossato M."/>
            <person name="Girolomoni L."/>
            <person name="Cosentino E."/>
            <person name="Cuine S."/>
            <person name="Li-Beisson Y."/>
            <person name="Delledonne M."/>
            <person name="Ballottari M."/>
        </authorList>
    </citation>
    <scope>NUCLEOTIDE SEQUENCE</scope>
    <source>
        <strain evidence="1">211/11P</strain>
        <tissue evidence="1">Whole cell</tissue>
    </source>
</reference>
<organism evidence="1 2">
    <name type="scientific">Chlorella vulgaris</name>
    <name type="common">Green alga</name>
    <dbReference type="NCBI Taxonomy" id="3077"/>
    <lineage>
        <taxon>Eukaryota</taxon>
        <taxon>Viridiplantae</taxon>
        <taxon>Chlorophyta</taxon>
        <taxon>core chlorophytes</taxon>
        <taxon>Trebouxiophyceae</taxon>
        <taxon>Chlorellales</taxon>
        <taxon>Chlorellaceae</taxon>
        <taxon>Chlorella clade</taxon>
        <taxon>Chlorella</taxon>
    </lineage>
</organism>
<gene>
    <name evidence="1" type="ORF">D9Q98_007731</name>
</gene>